<dbReference type="EMBL" id="JAYMGO010000009">
    <property type="protein sequence ID" value="KAL1268669.1"/>
    <property type="molecule type" value="Genomic_DNA"/>
</dbReference>
<evidence type="ECO:0000313" key="1">
    <source>
        <dbReference type="EMBL" id="KAL1268669.1"/>
    </source>
</evidence>
<dbReference type="PANTHER" id="PTHR45913">
    <property type="entry name" value="EPM2A-INTERACTING PROTEIN 1"/>
    <property type="match status" value="1"/>
</dbReference>
<protein>
    <recommendedName>
        <fullName evidence="3">Zinc finger BED domain-containing protein 5</fullName>
    </recommendedName>
</protein>
<name>A0ABR3MVK3_9TELE</name>
<keyword evidence="2" id="KW-1185">Reference proteome</keyword>
<reference evidence="1 2" key="1">
    <citation type="submission" date="2023-09" db="EMBL/GenBank/DDBJ databases">
        <authorList>
            <person name="Wang M."/>
        </authorList>
    </citation>
    <scope>NUCLEOTIDE SEQUENCE [LARGE SCALE GENOMIC DNA]</scope>
    <source>
        <strain evidence="1">GT-2023</strain>
        <tissue evidence="1">Liver</tissue>
    </source>
</reference>
<dbReference type="Proteomes" id="UP001558613">
    <property type="component" value="Unassembled WGS sequence"/>
</dbReference>
<proteinExistence type="predicted"/>
<dbReference type="PANTHER" id="PTHR45913:SF19">
    <property type="entry name" value="LOW QUALITY PROTEIN: ZINC FINGER BED DOMAIN-CONTAINING PROTEIN 5-LIKE"/>
    <property type="match status" value="1"/>
</dbReference>
<sequence length="209" mass="24074">MFQKLNELNLQMQGTNTHLPQLADKITSFTRKLEMWEQKVKEGNIDSFESLKSFTEVNKLQNTVIPCMTTHISALQEHFQRYFPVQDPAKYDWIRDPFSAAPPADFSTAEQEQFIDVTPDSTMRLQSKALAAFWIGVEKDYPLLGRRALAILLPFATSYLCEIGFSAVASIKTRYRSKLDTEHELRVAVSQLHPRFERIRSTKQAHPSH</sequence>
<evidence type="ECO:0000313" key="2">
    <source>
        <dbReference type="Proteomes" id="UP001558613"/>
    </source>
</evidence>
<evidence type="ECO:0008006" key="3">
    <source>
        <dbReference type="Google" id="ProtNLM"/>
    </source>
</evidence>
<comment type="caution">
    <text evidence="1">The sequence shown here is derived from an EMBL/GenBank/DDBJ whole genome shotgun (WGS) entry which is preliminary data.</text>
</comment>
<organism evidence="1 2">
    <name type="scientific">Cirrhinus molitorella</name>
    <name type="common">mud carp</name>
    <dbReference type="NCBI Taxonomy" id="172907"/>
    <lineage>
        <taxon>Eukaryota</taxon>
        <taxon>Metazoa</taxon>
        <taxon>Chordata</taxon>
        <taxon>Craniata</taxon>
        <taxon>Vertebrata</taxon>
        <taxon>Euteleostomi</taxon>
        <taxon>Actinopterygii</taxon>
        <taxon>Neopterygii</taxon>
        <taxon>Teleostei</taxon>
        <taxon>Ostariophysi</taxon>
        <taxon>Cypriniformes</taxon>
        <taxon>Cyprinidae</taxon>
        <taxon>Labeoninae</taxon>
        <taxon>Labeonini</taxon>
        <taxon>Cirrhinus</taxon>
    </lineage>
</organism>
<gene>
    <name evidence="1" type="ORF">QQF64_034032</name>
</gene>
<accession>A0ABR3MVK3</accession>